<keyword evidence="2 3" id="KW-0418">Kinase</keyword>
<gene>
    <name evidence="3" type="primary">glk</name>
    <name evidence="5" type="ORF">GTP77_08705</name>
</gene>
<feature type="binding site" evidence="3">
    <location>
        <begin position="31"/>
        <end position="36"/>
    </location>
    <ligand>
        <name>ATP</name>
        <dbReference type="ChEBI" id="CHEBI:30616"/>
    </ligand>
</feature>
<name>A0A7X4KMT6_9BURK</name>
<comment type="subcellular location">
    <subcellularLocation>
        <location evidence="3">Cytoplasm</location>
    </subcellularLocation>
</comment>
<protein>
    <recommendedName>
        <fullName evidence="3">Glucokinase</fullName>
        <ecNumber evidence="3">2.7.1.2</ecNumber>
    </recommendedName>
    <alternativeName>
        <fullName evidence="3">Glucose kinase</fullName>
    </alternativeName>
</protein>
<comment type="catalytic activity">
    <reaction evidence="3">
        <text>D-glucose + ATP = D-glucose 6-phosphate + ADP + H(+)</text>
        <dbReference type="Rhea" id="RHEA:17825"/>
        <dbReference type="ChEBI" id="CHEBI:4167"/>
        <dbReference type="ChEBI" id="CHEBI:15378"/>
        <dbReference type="ChEBI" id="CHEBI:30616"/>
        <dbReference type="ChEBI" id="CHEBI:61548"/>
        <dbReference type="ChEBI" id="CHEBI:456216"/>
        <dbReference type="EC" id="2.7.1.2"/>
    </reaction>
</comment>
<dbReference type="InterPro" id="IPR050201">
    <property type="entry name" value="Bacterial_glucokinase"/>
</dbReference>
<dbReference type="CDD" id="cd24008">
    <property type="entry name" value="ASKHA_NBD_GLK"/>
    <property type="match status" value="1"/>
</dbReference>
<dbReference type="GO" id="GO:0005524">
    <property type="term" value="F:ATP binding"/>
    <property type="evidence" value="ECO:0007669"/>
    <property type="project" value="UniProtKB-UniRule"/>
</dbReference>
<evidence type="ECO:0000313" key="6">
    <source>
        <dbReference type="Proteomes" id="UP000450676"/>
    </source>
</evidence>
<dbReference type="PANTHER" id="PTHR47690:SF1">
    <property type="entry name" value="GLUCOKINASE"/>
    <property type="match status" value="1"/>
</dbReference>
<dbReference type="EMBL" id="WWCU01000007">
    <property type="protein sequence ID" value="MYN07421.1"/>
    <property type="molecule type" value="Genomic_DNA"/>
</dbReference>
<dbReference type="GO" id="GO:0006096">
    <property type="term" value="P:glycolytic process"/>
    <property type="evidence" value="ECO:0007669"/>
    <property type="project" value="UniProtKB-UniRule"/>
</dbReference>
<keyword evidence="3" id="KW-0067">ATP-binding</keyword>
<dbReference type="RefSeq" id="WP_161071780.1">
    <property type="nucleotide sequence ID" value="NZ_WWCU01000007.1"/>
</dbReference>
<evidence type="ECO:0000256" key="1">
    <source>
        <dbReference type="ARBA" id="ARBA00022679"/>
    </source>
</evidence>
<dbReference type="Pfam" id="PF02685">
    <property type="entry name" value="Glucokinase"/>
    <property type="match status" value="1"/>
</dbReference>
<organism evidence="5 6">
    <name type="scientific">Pseudoduganella aquatica</name>
    <dbReference type="NCBI Taxonomy" id="2660641"/>
    <lineage>
        <taxon>Bacteria</taxon>
        <taxon>Pseudomonadati</taxon>
        <taxon>Pseudomonadota</taxon>
        <taxon>Betaproteobacteria</taxon>
        <taxon>Burkholderiales</taxon>
        <taxon>Oxalobacteraceae</taxon>
        <taxon>Telluria group</taxon>
        <taxon>Pseudoduganella</taxon>
    </lineage>
</organism>
<dbReference type="PANTHER" id="PTHR47690">
    <property type="entry name" value="GLUCOKINASE"/>
    <property type="match status" value="1"/>
</dbReference>
<dbReference type="GO" id="GO:0005536">
    <property type="term" value="F:D-glucose binding"/>
    <property type="evidence" value="ECO:0007669"/>
    <property type="project" value="InterPro"/>
</dbReference>
<dbReference type="EC" id="2.7.1.2" evidence="3"/>
<evidence type="ECO:0000256" key="3">
    <source>
        <dbReference type="HAMAP-Rule" id="MF_00524"/>
    </source>
</evidence>
<dbReference type="AlphaFoldDB" id="A0A7X4KMT6"/>
<dbReference type="Gene3D" id="3.40.367.20">
    <property type="match status" value="1"/>
</dbReference>
<keyword evidence="3" id="KW-0547">Nucleotide-binding</keyword>
<sequence length="348" mass="36592">MKIENIPQHSLAFFDEDGGGGARYERPWLLADIGGTNARFGLQTAAGRIDAIWVAECAAYPTLGAAIVQYLSQPATVAAGGYQARQAGIAIANPIDGDAVRMTNHHWSFSIEAICSQFSLTSLHVVNDFAALARAVPFLSAQHRVQVGGGEARERGVIGLVGAGTGLGVSGLVPAGKEWIALDSEGGHSTFAAVSEREIHILQRASERYGHVSAERLVSGPGIRLIYEVLAERAGAAPQAIQGIDTPAIIERGLRGECLVCVETLETFCEMLGTIAGNVAITLGARGGIYIGGGIVPRLGGFLARSGFRARFEHKGRLSGYISQIPTYVITAEYPALIGMSVILAELA</sequence>
<comment type="caution">
    <text evidence="5">The sequence shown here is derived from an EMBL/GenBank/DDBJ whole genome shotgun (WGS) entry which is preliminary data.</text>
</comment>
<dbReference type="NCBIfam" id="NF001416">
    <property type="entry name" value="PRK00292.1-3"/>
    <property type="match status" value="1"/>
</dbReference>
<comment type="similarity">
    <text evidence="3 4">Belongs to the bacterial glucokinase family.</text>
</comment>
<keyword evidence="6" id="KW-1185">Reference proteome</keyword>
<dbReference type="SUPFAM" id="SSF53067">
    <property type="entry name" value="Actin-like ATPase domain"/>
    <property type="match status" value="1"/>
</dbReference>
<reference evidence="5 6" key="1">
    <citation type="submission" date="2019-12" db="EMBL/GenBank/DDBJ databases">
        <title>Novel species isolated from a subtropical stream in China.</title>
        <authorList>
            <person name="Lu H."/>
        </authorList>
    </citation>
    <scope>NUCLEOTIDE SEQUENCE [LARGE SCALE GENOMIC DNA]</scope>
    <source>
        <strain evidence="5 6">FT127W</strain>
    </source>
</reference>
<evidence type="ECO:0000313" key="5">
    <source>
        <dbReference type="EMBL" id="MYN07421.1"/>
    </source>
</evidence>
<dbReference type="Gene3D" id="3.30.420.40">
    <property type="match status" value="1"/>
</dbReference>
<dbReference type="GO" id="GO:0005829">
    <property type="term" value="C:cytosol"/>
    <property type="evidence" value="ECO:0007669"/>
    <property type="project" value="TreeGrafter"/>
</dbReference>
<keyword evidence="3" id="KW-0963">Cytoplasm</keyword>
<dbReference type="Proteomes" id="UP000450676">
    <property type="component" value="Unassembled WGS sequence"/>
</dbReference>
<dbReference type="GO" id="GO:0004340">
    <property type="term" value="F:glucokinase activity"/>
    <property type="evidence" value="ECO:0007669"/>
    <property type="project" value="UniProtKB-UniRule"/>
</dbReference>
<evidence type="ECO:0000256" key="2">
    <source>
        <dbReference type="ARBA" id="ARBA00022777"/>
    </source>
</evidence>
<keyword evidence="3" id="KW-0324">Glycolysis</keyword>
<accession>A0A7X4KMT6</accession>
<dbReference type="InterPro" id="IPR043129">
    <property type="entry name" value="ATPase_NBD"/>
</dbReference>
<keyword evidence="1 3" id="KW-0808">Transferase</keyword>
<dbReference type="NCBIfam" id="TIGR00749">
    <property type="entry name" value="glk"/>
    <property type="match status" value="1"/>
</dbReference>
<proteinExistence type="inferred from homology"/>
<dbReference type="HAMAP" id="MF_00524">
    <property type="entry name" value="Glucokinase"/>
    <property type="match status" value="1"/>
</dbReference>
<dbReference type="InterPro" id="IPR003836">
    <property type="entry name" value="Glucokinase"/>
</dbReference>
<evidence type="ECO:0000256" key="4">
    <source>
        <dbReference type="RuleBase" id="RU004046"/>
    </source>
</evidence>